<feature type="non-terminal residue" evidence="2">
    <location>
        <position position="134"/>
    </location>
</feature>
<reference evidence="2" key="2">
    <citation type="submission" date="2021-04" db="EMBL/GenBank/DDBJ databases">
        <authorList>
            <person name="Gilroy R."/>
        </authorList>
    </citation>
    <scope>NUCLEOTIDE SEQUENCE</scope>
    <source>
        <strain evidence="2">ChiGjej4B4-7305</strain>
    </source>
</reference>
<name>A0A9D2EC46_9MICO</name>
<sequence length="134" mass="14444">MTETTEPTADAGRPVAELADELGSLAATIAAHTCRFLQVLGEFDAQQGWQQYSGMCSCAHWLSWRCGMSGSTAREHVRIARALRSLPVTESEFAAGRLSYSKVRAITRVGTAANEDELVQAARAASAVQLDRLC</sequence>
<feature type="domain" description="DUF222" evidence="1">
    <location>
        <begin position="21"/>
        <end position="132"/>
    </location>
</feature>
<evidence type="ECO:0000313" key="3">
    <source>
        <dbReference type="Proteomes" id="UP000824037"/>
    </source>
</evidence>
<comment type="caution">
    <text evidence="2">The sequence shown here is derived from an EMBL/GenBank/DDBJ whole genome shotgun (WGS) entry which is preliminary data.</text>
</comment>
<proteinExistence type="predicted"/>
<evidence type="ECO:0000259" key="1">
    <source>
        <dbReference type="Pfam" id="PF02720"/>
    </source>
</evidence>
<dbReference type="AlphaFoldDB" id="A0A9D2EC46"/>
<reference evidence="2" key="1">
    <citation type="journal article" date="2021" name="PeerJ">
        <title>Extensive microbial diversity within the chicken gut microbiome revealed by metagenomics and culture.</title>
        <authorList>
            <person name="Gilroy R."/>
            <person name="Ravi A."/>
            <person name="Getino M."/>
            <person name="Pursley I."/>
            <person name="Horton D.L."/>
            <person name="Alikhan N.F."/>
            <person name="Baker D."/>
            <person name="Gharbi K."/>
            <person name="Hall N."/>
            <person name="Watson M."/>
            <person name="Adriaenssens E.M."/>
            <person name="Foster-Nyarko E."/>
            <person name="Jarju S."/>
            <person name="Secka A."/>
            <person name="Antonio M."/>
            <person name="Oren A."/>
            <person name="Chaudhuri R.R."/>
            <person name="La Ragione R."/>
            <person name="Hildebrand F."/>
            <person name="Pallen M.J."/>
        </authorList>
    </citation>
    <scope>NUCLEOTIDE SEQUENCE</scope>
    <source>
        <strain evidence="2">ChiGjej4B4-7305</strain>
    </source>
</reference>
<dbReference type="EMBL" id="DXBY01000064">
    <property type="protein sequence ID" value="HIZ34919.1"/>
    <property type="molecule type" value="Genomic_DNA"/>
</dbReference>
<dbReference type="Proteomes" id="UP000824037">
    <property type="component" value="Unassembled WGS sequence"/>
</dbReference>
<dbReference type="Pfam" id="PF02720">
    <property type="entry name" value="DUF222"/>
    <property type="match status" value="1"/>
</dbReference>
<organism evidence="2 3">
    <name type="scientific">Candidatus Ruania gallistercoris</name>
    <dbReference type="NCBI Taxonomy" id="2838746"/>
    <lineage>
        <taxon>Bacteria</taxon>
        <taxon>Bacillati</taxon>
        <taxon>Actinomycetota</taxon>
        <taxon>Actinomycetes</taxon>
        <taxon>Micrococcales</taxon>
        <taxon>Ruaniaceae</taxon>
        <taxon>Ruania</taxon>
    </lineage>
</organism>
<gene>
    <name evidence="2" type="ORF">H9815_04010</name>
</gene>
<protein>
    <submittedName>
        <fullName evidence="2">13E12 repeat family protein</fullName>
    </submittedName>
</protein>
<accession>A0A9D2EC46</accession>
<evidence type="ECO:0000313" key="2">
    <source>
        <dbReference type="EMBL" id="HIZ34919.1"/>
    </source>
</evidence>
<dbReference type="InterPro" id="IPR003870">
    <property type="entry name" value="DUF222"/>
</dbReference>